<accession>A0A1R4JGD3</accession>
<evidence type="ECO:0000256" key="3">
    <source>
        <dbReference type="ARBA" id="ARBA00023002"/>
    </source>
</evidence>
<evidence type="ECO:0000313" key="6">
    <source>
        <dbReference type="EMBL" id="SJN30833.1"/>
    </source>
</evidence>
<reference evidence="6 7" key="1">
    <citation type="submission" date="2017-02" db="EMBL/GenBank/DDBJ databases">
        <authorList>
            <person name="Peterson S.W."/>
        </authorList>
    </citation>
    <scope>NUCLEOTIDE SEQUENCE [LARGE SCALE GENOMIC DNA]</scope>
    <source>
        <strain evidence="6 7">2B3F</strain>
    </source>
</reference>
<dbReference type="PANTHER" id="PTHR33711">
    <property type="entry name" value="DIOXYGENASE, PUTATIVE (AFU_ORTHOLOGUE AFUA_2G02910)-RELATED"/>
    <property type="match status" value="1"/>
</dbReference>
<dbReference type="EC" id="1.13.11.3" evidence="6"/>
<dbReference type="InterPro" id="IPR015889">
    <property type="entry name" value="Intradiol_dOase_core"/>
</dbReference>
<evidence type="ECO:0000256" key="1">
    <source>
        <dbReference type="ARBA" id="ARBA00007825"/>
    </source>
</evidence>
<evidence type="ECO:0000259" key="5">
    <source>
        <dbReference type="PROSITE" id="PS00083"/>
    </source>
</evidence>
<dbReference type="SUPFAM" id="SSF49482">
    <property type="entry name" value="Aromatic compound dioxygenase"/>
    <property type="match status" value="1"/>
</dbReference>
<evidence type="ECO:0000313" key="7">
    <source>
        <dbReference type="Proteomes" id="UP000196230"/>
    </source>
</evidence>
<dbReference type="EMBL" id="FUKP01000057">
    <property type="protein sequence ID" value="SJN30833.1"/>
    <property type="molecule type" value="Genomic_DNA"/>
</dbReference>
<dbReference type="GO" id="GO:0018578">
    <property type="term" value="F:protocatechuate 3,4-dioxygenase activity"/>
    <property type="evidence" value="ECO:0007669"/>
    <property type="project" value="UniProtKB-EC"/>
</dbReference>
<dbReference type="AlphaFoldDB" id="A0A1R4JGD3"/>
<dbReference type="InterPro" id="IPR024756">
    <property type="entry name" value="PCDO_beta_N"/>
</dbReference>
<dbReference type="GO" id="GO:0008199">
    <property type="term" value="F:ferric iron binding"/>
    <property type="evidence" value="ECO:0007669"/>
    <property type="project" value="InterPro"/>
</dbReference>
<dbReference type="InterPro" id="IPR050770">
    <property type="entry name" value="Intradiol_RC_Dioxygenase"/>
</dbReference>
<dbReference type="PANTHER" id="PTHR33711:SF10">
    <property type="entry name" value="INTRADIOL RING-CLEAVAGE DIOXYGENASES DOMAIN-CONTAINING PROTEIN"/>
    <property type="match status" value="1"/>
</dbReference>
<dbReference type="Pfam" id="PF00775">
    <property type="entry name" value="Dioxygenase_C"/>
    <property type="match status" value="1"/>
</dbReference>
<dbReference type="Proteomes" id="UP000196230">
    <property type="component" value="Unassembled WGS sequence"/>
</dbReference>
<dbReference type="Gene3D" id="2.60.130.10">
    <property type="entry name" value="Aromatic compound dioxygenase"/>
    <property type="match status" value="1"/>
</dbReference>
<dbReference type="PROSITE" id="PS00083">
    <property type="entry name" value="INTRADIOL_DIOXYGENAS"/>
    <property type="match status" value="1"/>
</dbReference>
<feature type="domain" description="Intradiol ring-cleavage dioxygenases" evidence="5">
    <location>
        <begin position="109"/>
        <end position="137"/>
    </location>
</feature>
<sequence length="271" mass="30782">MSSTAPAPDEEAFEDAHVLDPAATQDSQEQISSEISAIHAEASGETQPRLDFPPYRSSLLRHPTKSMVHADPETIELWSPAFGDRDVHPLESDLTIQRGGEPIGERIKVRGRVLDGDGRPVRGQLVEIWQANAAGRYVHKRDQHPAPLDPNFTGIGRTLTDEQGRYEFTTIKPAPYPWKNHHNAWRPAHIHFSLFGTDFTQRMITQMYFPGDPLFSLDPIYQGITDQKARDRLVATYDHSVTSHEWNTGYYWDIVLSGSQRTWMEDEEGEH</sequence>
<dbReference type="GO" id="GO:0019619">
    <property type="term" value="P:3,4-dihydroxybenzoate catabolic process"/>
    <property type="evidence" value="ECO:0007669"/>
    <property type="project" value="InterPro"/>
</dbReference>
<gene>
    <name evidence="6" type="ORF">FM125_08280</name>
</gene>
<evidence type="ECO:0000256" key="4">
    <source>
        <dbReference type="SAM" id="MobiDB-lite"/>
    </source>
</evidence>
<name>A0A1R4JGD3_9MICC</name>
<feature type="region of interest" description="Disordered" evidence="4">
    <location>
        <begin position="1"/>
        <end position="32"/>
    </location>
</feature>
<proteinExistence type="inferred from homology"/>
<comment type="similarity">
    <text evidence="1">Belongs to the intradiol ring-cleavage dioxygenase family.</text>
</comment>
<protein>
    <submittedName>
        <fullName evidence="6">Protocatechuate 3,4-dioxygenase beta chain</fullName>
        <ecNumber evidence="6">1.13.11.3</ecNumber>
    </submittedName>
</protein>
<dbReference type="InterPro" id="IPR000627">
    <property type="entry name" value="Intradiol_dOase_C"/>
</dbReference>
<organism evidence="6 7">
    <name type="scientific">Micrococcus lylae</name>
    <dbReference type="NCBI Taxonomy" id="1273"/>
    <lineage>
        <taxon>Bacteria</taxon>
        <taxon>Bacillati</taxon>
        <taxon>Actinomycetota</taxon>
        <taxon>Actinomycetes</taxon>
        <taxon>Micrococcales</taxon>
        <taxon>Micrococcaceae</taxon>
        <taxon>Micrococcus</taxon>
    </lineage>
</organism>
<dbReference type="RefSeq" id="WP_087134271.1">
    <property type="nucleotide sequence ID" value="NZ_FUKP01000057.1"/>
</dbReference>
<dbReference type="NCBIfam" id="TIGR02422">
    <property type="entry name" value="protocat_beta"/>
    <property type="match status" value="1"/>
</dbReference>
<keyword evidence="3 6" id="KW-0560">Oxidoreductase</keyword>
<keyword evidence="2 6" id="KW-0223">Dioxygenase</keyword>
<evidence type="ECO:0000256" key="2">
    <source>
        <dbReference type="ARBA" id="ARBA00022964"/>
    </source>
</evidence>
<dbReference type="InterPro" id="IPR012785">
    <property type="entry name" value="Protocat_dOase_b"/>
</dbReference>
<dbReference type="Pfam" id="PF12391">
    <property type="entry name" value="PCDO_beta_N"/>
    <property type="match status" value="1"/>
</dbReference>